<dbReference type="PRINTS" id="PR00494">
    <property type="entry name" value="FANCONICGENE"/>
</dbReference>
<sequence>MALDQDCGMAQDTAVPRLNFEYWLDKAIEWGQATTLESQKDVCLHLPQLQEFLHQIYETLKHMDSIVAIQQFPLIGQLLGRLCWNPFVIGYDESQKTLMWCLCCLYSSEPQNPVELKANSWIRSLLCHLLSSSKWESNEAETSTFISTLGYTSADYYCHLVKNMVFSLVTELRGNQFNGLNIQGRVSASRVNAVSLFCLPLVTLPDLTPLLETLLLYHGGASKEILSSEFLEAVNEAFLKKKISLPESAILSLWLRHLPSVEKATFYLLDQLVSIQLNSMEEVVCVIRDSLLPQAASHPAIFRIVNEIFKNALLETDGTPEVMTIIQVFTQLFLEAHQNENKQLITESQNRTGWKRPLRSSSPTVNLTLPRPPLYHVPKHLIQTSFKYLHGWRLNHFPGQPVPMLDNPYSEVKFPNIQSKLPVAQLEAVSSCPITCYLGEETEPHLSTTSCQAVVESDKVSPQPPFLQAKQPQLPQPLLIRLVLQTLHQLRCPSLDTLQHLNVSLVVRGPKLNTAFEVRPHQCRVQGHDHFPTPAGHAIFDTSQDAIGFLGHLGTLLAHIQLAVNQHPQHKFPLKAYFPYHHQPLVTALLRRPFEFYFHPPSSELPTTHWSQHLKHISDMLKALIEDTNISSLADLFEIWFLVACFGEWLDIAAEQLLKAAVEPDALLWLLAFYYCPQNENQQRTQTMVDSETLEEQNLDLGHSNFGTKNESRRVEAQAVYNHLMILFSCTVLSAKDLEAAVHSITDIERCCNQHLITHLLTNFLLFSSGGHMIAQEFIYHITETTGTRKEVCSLLIRTAYRFNHNGEENQRTVKLLNELLQKLTSKV</sequence>
<proteinExistence type="predicted"/>
<dbReference type="EMBL" id="JAUNZN010000009">
    <property type="protein sequence ID" value="KAK4816852.1"/>
    <property type="molecule type" value="Genomic_DNA"/>
</dbReference>
<evidence type="ECO:0008006" key="3">
    <source>
        <dbReference type="Google" id="ProtNLM"/>
    </source>
</evidence>
<evidence type="ECO:0000313" key="1">
    <source>
        <dbReference type="EMBL" id="KAK4816852.1"/>
    </source>
</evidence>
<keyword evidence="2" id="KW-1185">Reference proteome</keyword>
<dbReference type="GO" id="GO:0006289">
    <property type="term" value="P:nucleotide-excision repair"/>
    <property type="evidence" value="ECO:0007669"/>
    <property type="project" value="TreeGrafter"/>
</dbReference>
<dbReference type="InterPro" id="IPR000686">
    <property type="entry name" value="FANCC"/>
</dbReference>
<evidence type="ECO:0000313" key="2">
    <source>
        <dbReference type="Proteomes" id="UP001333110"/>
    </source>
</evidence>
<dbReference type="AlphaFoldDB" id="A0AAN7MZG7"/>
<accession>A0AAN7MZG7</accession>
<dbReference type="Proteomes" id="UP001333110">
    <property type="component" value="Unassembled WGS sequence"/>
</dbReference>
<dbReference type="GO" id="GO:0043240">
    <property type="term" value="C:Fanconi anaemia nuclear complex"/>
    <property type="evidence" value="ECO:0007669"/>
    <property type="project" value="InterPro"/>
</dbReference>
<gene>
    <name evidence="1" type="ORF">QYF61_023974</name>
</gene>
<protein>
    <recommendedName>
        <fullName evidence="3">Protein FACC</fullName>
    </recommendedName>
</protein>
<dbReference type="GO" id="GO:0034599">
    <property type="term" value="P:cellular response to oxidative stress"/>
    <property type="evidence" value="ECO:0007669"/>
    <property type="project" value="TreeGrafter"/>
</dbReference>
<dbReference type="GO" id="GO:0036297">
    <property type="term" value="P:interstrand cross-link repair"/>
    <property type="evidence" value="ECO:0007669"/>
    <property type="project" value="InterPro"/>
</dbReference>
<dbReference type="PANTHER" id="PTHR16798">
    <property type="entry name" value="FANCONI ANEMIA GROUP C PROTEIN FANCC"/>
    <property type="match status" value="1"/>
</dbReference>
<dbReference type="Pfam" id="PF02106">
    <property type="entry name" value="Fanconi_C"/>
    <property type="match status" value="3"/>
</dbReference>
<organism evidence="1 2">
    <name type="scientific">Mycteria americana</name>
    <name type="common">Wood stork</name>
    <dbReference type="NCBI Taxonomy" id="33587"/>
    <lineage>
        <taxon>Eukaryota</taxon>
        <taxon>Metazoa</taxon>
        <taxon>Chordata</taxon>
        <taxon>Craniata</taxon>
        <taxon>Vertebrata</taxon>
        <taxon>Euteleostomi</taxon>
        <taxon>Archelosauria</taxon>
        <taxon>Archosauria</taxon>
        <taxon>Dinosauria</taxon>
        <taxon>Saurischia</taxon>
        <taxon>Theropoda</taxon>
        <taxon>Coelurosauria</taxon>
        <taxon>Aves</taxon>
        <taxon>Neognathae</taxon>
        <taxon>Neoaves</taxon>
        <taxon>Aequornithes</taxon>
        <taxon>Ciconiiformes</taxon>
        <taxon>Ciconiidae</taxon>
        <taxon>Mycteria</taxon>
    </lineage>
</organism>
<comment type="caution">
    <text evidence="1">The sequence shown here is derived from an EMBL/GenBank/DDBJ whole genome shotgun (WGS) entry which is preliminary data.</text>
</comment>
<dbReference type="PANTHER" id="PTHR16798:SF0">
    <property type="entry name" value="FANCONI ANEMIA GROUP C PROTEIN"/>
    <property type="match status" value="1"/>
</dbReference>
<name>A0AAN7MZG7_MYCAM</name>
<reference evidence="1 2" key="1">
    <citation type="journal article" date="2023" name="J. Hered.">
        <title>Chromosome-level genome of the wood stork (Mycteria americana) provides insight into avian chromosome evolution.</title>
        <authorList>
            <person name="Flamio R. Jr."/>
            <person name="Ramstad K.M."/>
        </authorList>
    </citation>
    <scope>NUCLEOTIDE SEQUENCE [LARGE SCALE GENOMIC DNA]</scope>
    <source>
        <tissue evidence="1">Blood</tissue>
    </source>
</reference>